<dbReference type="InterPro" id="IPR052905">
    <property type="entry name" value="LD-transpeptidase_YkuD-like"/>
</dbReference>
<sequence length="551" mass="63232">MVVLKSSLVVLASAVLLIGCSSGPTPSTEPERATIAPTRAQMESTVQEQLNLMLVAFAPVAGQILPNEKVLSFYQRREFQPLWLQEQQINPALLELIRQLAAADMQGLNPLHYHLPALRDYVQIDSPTLQQLAELDVLATTALQSYARDLNIGRFDPRTIDPNWQLDAPSDAWQNLLELPDAAAMVAELPNLAPNHADYQILQRWYVYYRDLAKREDEIVVPRGNLLLRGERSPRVALLRARLIQLGDLRPAARRAENDVYDEEVEQAVMNFQRRHQLVPDGRTGSQTLAAMNVPAWERAEQIRYNLERWRWLPSTLENDRIWVDLADYQVHIFLDGQHTSMRAVIGQPDRKTPVFRGNMTYFEVNPTWRVPHRLAVEMILPIVQMDPSYLRRNNYRVYNGWHSGALEVDPSSVDWRNLDHTTMRYRFEQQPDEGNAMGQYKFMFPNRNAIYLHDTPEQRHFALRERAYSAGCVRIEDPDLLADLLVGTGRNQRHLANARNTEDTSVIGLDVSVPIYLVYFTVAPDATGMPTFRDDVYDRDVLMREAMGNL</sequence>
<dbReference type="PANTHER" id="PTHR41533">
    <property type="entry name" value="L,D-TRANSPEPTIDASE HI_1667-RELATED"/>
    <property type="match status" value="1"/>
</dbReference>
<evidence type="ECO:0000256" key="2">
    <source>
        <dbReference type="ARBA" id="ARBA00005992"/>
    </source>
</evidence>
<evidence type="ECO:0000256" key="4">
    <source>
        <dbReference type="ARBA" id="ARBA00022960"/>
    </source>
</evidence>
<gene>
    <name evidence="10" type="ORF">ACFOOG_05850</name>
</gene>
<dbReference type="Pfam" id="PF01471">
    <property type="entry name" value="PG_binding_1"/>
    <property type="match status" value="1"/>
</dbReference>
<accession>A0ABV7ZVX5</accession>
<feature type="domain" description="L,D-TPase catalytic" evidence="9">
    <location>
        <begin position="320"/>
        <end position="496"/>
    </location>
</feature>
<dbReference type="CDD" id="cd16913">
    <property type="entry name" value="YkuD_like"/>
    <property type="match status" value="1"/>
</dbReference>
<dbReference type="PROSITE" id="PS52029">
    <property type="entry name" value="LD_TPASE"/>
    <property type="match status" value="1"/>
</dbReference>
<dbReference type="RefSeq" id="WP_380694405.1">
    <property type="nucleotide sequence ID" value="NZ_JBHRYR010000002.1"/>
</dbReference>
<comment type="pathway">
    <text evidence="1 7">Cell wall biogenesis; peptidoglycan biosynthesis.</text>
</comment>
<dbReference type="PANTHER" id="PTHR41533:SF2">
    <property type="entry name" value="BLR7131 PROTEIN"/>
    <property type="match status" value="1"/>
</dbReference>
<protein>
    <submittedName>
        <fullName evidence="10">Murein L,D-transpeptidase</fullName>
    </submittedName>
</protein>
<feature type="active site" description="Proton donor/acceptor" evidence="7">
    <location>
        <position position="454"/>
    </location>
</feature>
<keyword evidence="4 7" id="KW-0133">Cell shape</keyword>
<dbReference type="Pfam" id="PF03734">
    <property type="entry name" value="YkuD"/>
    <property type="match status" value="1"/>
</dbReference>
<dbReference type="EMBL" id="JBHRYR010000002">
    <property type="protein sequence ID" value="MFC3852354.1"/>
    <property type="molecule type" value="Genomic_DNA"/>
</dbReference>
<dbReference type="InterPro" id="IPR005490">
    <property type="entry name" value="LD_TPept_cat_dom"/>
</dbReference>
<evidence type="ECO:0000256" key="5">
    <source>
        <dbReference type="ARBA" id="ARBA00022984"/>
    </source>
</evidence>
<dbReference type="Proteomes" id="UP001595617">
    <property type="component" value="Unassembled WGS sequence"/>
</dbReference>
<dbReference type="PROSITE" id="PS51257">
    <property type="entry name" value="PROKAR_LIPOPROTEIN"/>
    <property type="match status" value="1"/>
</dbReference>
<dbReference type="Gene3D" id="2.40.440.10">
    <property type="entry name" value="L,D-transpeptidase catalytic domain-like"/>
    <property type="match status" value="1"/>
</dbReference>
<organism evidence="10 11">
    <name type="scientific">Saccharospirillum mangrovi</name>
    <dbReference type="NCBI Taxonomy" id="2161747"/>
    <lineage>
        <taxon>Bacteria</taxon>
        <taxon>Pseudomonadati</taxon>
        <taxon>Pseudomonadota</taxon>
        <taxon>Gammaproteobacteria</taxon>
        <taxon>Oceanospirillales</taxon>
        <taxon>Saccharospirillaceae</taxon>
        <taxon>Saccharospirillum</taxon>
    </lineage>
</organism>
<dbReference type="InterPro" id="IPR045380">
    <property type="entry name" value="LD_TPept_scaffold_dom"/>
</dbReference>
<dbReference type="SUPFAM" id="SSF141523">
    <property type="entry name" value="L,D-transpeptidase catalytic domain-like"/>
    <property type="match status" value="1"/>
</dbReference>
<feature type="signal peptide" evidence="8">
    <location>
        <begin position="1"/>
        <end position="27"/>
    </location>
</feature>
<dbReference type="Gene3D" id="1.10.101.10">
    <property type="entry name" value="PGBD-like superfamily/PGBD"/>
    <property type="match status" value="1"/>
</dbReference>
<dbReference type="SUPFAM" id="SSF47090">
    <property type="entry name" value="PGBD-like"/>
    <property type="match status" value="1"/>
</dbReference>
<keyword evidence="6 7" id="KW-0961">Cell wall biogenesis/degradation</keyword>
<feature type="active site" description="Nucleophile" evidence="7">
    <location>
        <position position="473"/>
    </location>
</feature>
<comment type="similarity">
    <text evidence="2">Belongs to the YkuD family.</text>
</comment>
<evidence type="ECO:0000256" key="1">
    <source>
        <dbReference type="ARBA" id="ARBA00004752"/>
    </source>
</evidence>
<keyword evidence="3" id="KW-0808">Transferase</keyword>
<reference evidence="11" key="1">
    <citation type="journal article" date="2019" name="Int. J. Syst. Evol. Microbiol.">
        <title>The Global Catalogue of Microorganisms (GCM) 10K type strain sequencing project: providing services to taxonomists for standard genome sequencing and annotation.</title>
        <authorList>
            <consortium name="The Broad Institute Genomics Platform"/>
            <consortium name="The Broad Institute Genome Sequencing Center for Infectious Disease"/>
            <person name="Wu L."/>
            <person name="Ma J."/>
        </authorList>
    </citation>
    <scope>NUCLEOTIDE SEQUENCE [LARGE SCALE GENOMIC DNA]</scope>
    <source>
        <strain evidence="11">IBRC 10765</strain>
    </source>
</reference>
<comment type="caution">
    <text evidence="10">The sequence shown here is derived from an EMBL/GenBank/DDBJ whole genome shotgun (WGS) entry which is preliminary data.</text>
</comment>
<feature type="chain" id="PRO_5046909908" evidence="8">
    <location>
        <begin position="28"/>
        <end position="551"/>
    </location>
</feature>
<dbReference type="InterPro" id="IPR002477">
    <property type="entry name" value="Peptidoglycan-bd-like"/>
</dbReference>
<dbReference type="InterPro" id="IPR038063">
    <property type="entry name" value="Transpep_catalytic_dom"/>
</dbReference>
<name>A0ABV7ZVX5_9GAMM</name>
<dbReference type="InterPro" id="IPR036365">
    <property type="entry name" value="PGBD-like_sf"/>
</dbReference>
<keyword evidence="11" id="KW-1185">Reference proteome</keyword>
<evidence type="ECO:0000256" key="3">
    <source>
        <dbReference type="ARBA" id="ARBA00022679"/>
    </source>
</evidence>
<evidence type="ECO:0000256" key="7">
    <source>
        <dbReference type="PROSITE-ProRule" id="PRU01373"/>
    </source>
</evidence>
<evidence type="ECO:0000313" key="10">
    <source>
        <dbReference type="EMBL" id="MFC3852354.1"/>
    </source>
</evidence>
<evidence type="ECO:0000259" key="9">
    <source>
        <dbReference type="PROSITE" id="PS52029"/>
    </source>
</evidence>
<evidence type="ECO:0000256" key="6">
    <source>
        <dbReference type="ARBA" id="ARBA00023316"/>
    </source>
</evidence>
<dbReference type="InterPro" id="IPR036366">
    <property type="entry name" value="PGBDSf"/>
</dbReference>
<keyword evidence="8" id="KW-0732">Signal</keyword>
<keyword evidence="5 7" id="KW-0573">Peptidoglycan synthesis</keyword>
<dbReference type="Pfam" id="PF20142">
    <property type="entry name" value="Scaffold"/>
    <property type="match status" value="1"/>
</dbReference>
<evidence type="ECO:0000256" key="8">
    <source>
        <dbReference type="SAM" id="SignalP"/>
    </source>
</evidence>
<proteinExistence type="inferred from homology"/>
<evidence type="ECO:0000313" key="11">
    <source>
        <dbReference type="Proteomes" id="UP001595617"/>
    </source>
</evidence>